<dbReference type="AlphaFoldDB" id="A0A445D4I1"/>
<feature type="region of interest" description="Disordered" evidence="1">
    <location>
        <begin position="80"/>
        <end position="110"/>
    </location>
</feature>
<protein>
    <submittedName>
        <fullName evidence="2">Uncharacterized protein</fullName>
    </submittedName>
</protein>
<comment type="caution">
    <text evidence="2">The sequence shown here is derived from an EMBL/GenBank/DDBJ whole genome shotgun (WGS) entry which is preliminary data.</text>
</comment>
<keyword evidence="3" id="KW-1185">Reference proteome</keyword>
<evidence type="ECO:0000313" key="3">
    <source>
        <dbReference type="Proteomes" id="UP000289738"/>
    </source>
</evidence>
<feature type="region of interest" description="Disordered" evidence="1">
    <location>
        <begin position="1"/>
        <end position="25"/>
    </location>
</feature>
<sequence>MSHGASVDDLTCRSHHTPTPDSRASGCIDTHIEIHTGHLNVPIEAPNILDLNAPTHPFALAKAGRSGPVEGQTVGHQYNLQTDVHPPNRFTPSSVNKITNKAMRFPKKKP</sequence>
<name>A0A445D4I1_ARAHY</name>
<accession>A0A445D4I1</accession>
<dbReference type="Proteomes" id="UP000289738">
    <property type="component" value="Chromosome A05"/>
</dbReference>
<gene>
    <name evidence="2" type="ORF">Ahy_A05g023612</name>
</gene>
<organism evidence="2 3">
    <name type="scientific">Arachis hypogaea</name>
    <name type="common">Peanut</name>
    <dbReference type="NCBI Taxonomy" id="3818"/>
    <lineage>
        <taxon>Eukaryota</taxon>
        <taxon>Viridiplantae</taxon>
        <taxon>Streptophyta</taxon>
        <taxon>Embryophyta</taxon>
        <taxon>Tracheophyta</taxon>
        <taxon>Spermatophyta</taxon>
        <taxon>Magnoliopsida</taxon>
        <taxon>eudicotyledons</taxon>
        <taxon>Gunneridae</taxon>
        <taxon>Pentapetalae</taxon>
        <taxon>rosids</taxon>
        <taxon>fabids</taxon>
        <taxon>Fabales</taxon>
        <taxon>Fabaceae</taxon>
        <taxon>Papilionoideae</taxon>
        <taxon>50 kb inversion clade</taxon>
        <taxon>dalbergioids sensu lato</taxon>
        <taxon>Dalbergieae</taxon>
        <taxon>Pterocarpus clade</taxon>
        <taxon>Arachis</taxon>
    </lineage>
</organism>
<feature type="compositionally biased region" description="Polar residues" evidence="1">
    <location>
        <begin position="90"/>
        <end position="99"/>
    </location>
</feature>
<proteinExistence type="predicted"/>
<evidence type="ECO:0000313" key="2">
    <source>
        <dbReference type="EMBL" id="RYR57944.1"/>
    </source>
</evidence>
<reference evidence="2 3" key="1">
    <citation type="submission" date="2019-01" db="EMBL/GenBank/DDBJ databases">
        <title>Sequencing of cultivated peanut Arachis hypogaea provides insights into genome evolution and oil improvement.</title>
        <authorList>
            <person name="Chen X."/>
        </authorList>
    </citation>
    <scope>NUCLEOTIDE SEQUENCE [LARGE SCALE GENOMIC DNA]</scope>
    <source>
        <strain evidence="3">cv. Fuhuasheng</strain>
        <tissue evidence="2">Leaves</tissue>
    </source>
</reference>
<evidence type="ECO:0000256" key="1">
    <source>
        <dbReference type="SAM" id="MobiDB-lite"/>
    </source>
</evidence>
<dbReference type="EMBL" id="SDMP01000005">
    <property type="protein sequence ID" value="RYR57944.1"/>
    <property type="molecule type" value="Genomic_DNA"/>
</dbReference>